<keyword evidence="3" id="KW-1185">Reference proteome</keyword>
<reference evidence="2 3" key="1">
    <citation type="submission" date="2024-01" db="EMBL/GenBank/DDBJ databases">
        <title>The genomes of 5 underutilized Papilionoideae crops provide insights into root nodulation and disease resistance.</title>
        <authorList>
            <person name="Yuan L."/>
        </authorList>
    </citation>
    <scope>NUCLEOTIDE SEQUENCE [LARGE SCALE GENOMIC DNA]</scope>
    <source>
        <strain evidence="2">LY-2023</strain>
        <tissue evidence="2">Leaf</tissue>
    </source>
</reference>
<dbReference type="AlphaFoldDB" id="A0AAN9K9D4"/>
<dbReference type="Proteomes" id="UP001359559">
    <property type="component" value="Unassembled WGS sequence"/>
</dbReference>
<feature type="transmembrane region" description="Helical" evidence="1">
    <location>
        <begin position="157"/>
        <end position="178"/>
    </location>
</feature>
<accession>A0AAN9K9D4</accession>
<protein>
    <submittedName>
        <fullName evidence="2">Uncharacterized protein</fullName>
    </submittedName>
</protein>
<name>A0AAN9K9D4_CLITE</name>
<keyword evidence="1" id="KW-1133">Transmembrane helix</keyword>
<organism evidence="2 3">
    <name type="scientific">Clitoria ternatea</name>
    <name type="common">Butterfly pea</name>
    <dbReference type="NCBI Taxonomy" id="43366"/>
    <lineage>
        <taxon>Eukaryota</taxon>
        <taxon>Viridiplantae</taxon>
        <taxon>Streptophyta</taxon>
        <taxon>Embryophyta</taxon>
        <taxon>Tracheophyta</taxon>
        <taxon>Spermatophyta</taxon>
        <taxon>Magnoliopsida</taxon>
        <taxon>eudicotyledons</taxon>
        <taxon>Gunneridae</taxon>
        <taxon>Pentapetalae</taxon>
        <taxon>rosids</taxon>
        <taxon>fabids</taxon>
        <taxon>Fabales</taxon>
        <taxon>Fabaceae</taxon>
        <taxon>Papilionoideae</taxon>
        <taxon>50 kb inversion clade</taxon>
        <taxon>NPAAA clade</taxon>
        <taxon>indigoferoid/millettioid clade</taxon>
        <taxon>Phaseoleae</taxon>
        <taxon>Clitoria</taxon>
    </lineage>
</organism>
<evidence type="ECO:0000313" key="2">
    <source>
        <dbReference type="EMBL" id="KAK7311977.1"/>
    </source>
</evidence>
<evidence type="ECO:0000313" key="3">
    <source>
        <dbReference type="Proteomes" id="UP001359559"/>
    </source>
</evidence>
<evidence type="ECO:0000256" key="1">
    <source>
        <dbReference type="SAM" id="Phobius"/>
    </source>
</evidence>
<keyword evidence="1" id="KW-0472">Membrane</keyword>
<sequence length="278" mass="30843">MVGHFSSVQFHTFADFPLQSIHESRLHFPSASVFNLQILHTTHVVKLLSADFPLPSVTATYTHTEANRDKKGTYTMRMRRSQEEEQSRALCDLSALVLHLIRSPLAFSDHSPAPPSRRHPPPQITPAGFASLLLGISLALMLCGSVTFFIGFMLMPWVLGLVMVFYVAGILSTLSVLGRSILCYATAPPSPPRKDIPEIASRFGESLISYLCQRRVEVFVKWEMGCENEDYGAGLCAASRNLLPMEHTLKITELLLLLDAEILLLRMISGHELLAVAL</sequence>
<dbReference type="PANTHER" id="PTHR34781">
    <property type="entry name" value="TRANSMEMBRANE PROTEIN"/>
    <property type="match status" value="1"/>
</dbReference>
<keyword evidence="1" id="KW-0812">Transmembrane</keyword>
<gene>
    <name evidence="2" type="ORF">RJT34_10486</name>
</gene>
<proteinExistence type="predicted"/>
<feature type="transmembrane region" description="Helical" evidence="1">
    <location>
        <begin position="127"/>
        <end position="150"/>
    </location>
</feature>
<dbReference type="EMBL" id="JAYKXN010000002">
    <property type="protein sequence ID" value="KAK7311977.1"/>
    <property type="molecule type" value="Genomic_DNA"/>
</dbReference>
<dbReference type="PANTHER" id="PTHR34781:SF2">
    <property type="entry name" value="TRANSMEMBRANE PROTEIN"/>
    <property type="match status" value="1"/>
</dbReference>
<comment type="caution">
    <text evidence="2">The sequence shown here is derived from an EMBL/GenBank/DDBJ whole genome shotgun (WGS) entry which is preliminary data.</text>
</comment>